<dbReference type="InParanoid" id="A0A803TDJ6"/>
<sequence>MQRVLAAEDFSKLKKKQGDYLTAPFDPRFPNTNQTRNCYQNYLDYYRCVKIMNAKGKDIAVCEWYRRVYKSLCPISWVSDIWIPRHVLQLDRVKLYIGIKCEI</sequence>
<evidence type="ECO:0000256" key="4">
    <source>
        <dbReference type="ARBA" id="ARBA00040060"/>
    </source>
</evidence>
<comment type="subcellular location">
    <subcellularLocation>
        <location evidence="1">Mitochondrion</location>
    </subcellularLocation>
</comment>
<dbReference type="Ensembl" id="ENSACAT00000057568.1">
    <property type="protein sequence ID" value="ENSACAP00000033286.1"/>
    <property type="gene ID" value="ENSACAG00000045135.1"/>
</dbReference>
<dbReference type="SUPFAM" id="SSF47694">
    <property type="entry name" value="Cytochrome c oxidase subunit h"/>
    <property type="match status" value="1"/>
</dbReference>
<keyword evidence="3" id="KW-1015">Disulfide bond</keyword>
<dbReference type="AlphaFoldDB" id="A0A803TDJ6"/>
<name>A0A803TDJ6_ANOCA</name>
<evidence type="ECO:0000256" key="2">
    <source>
        <dbReference type="ARBA" id="ARBA00023128"/>
    </source>
</evidence>
<dbReference type="InterPro" id="IPR003213">
    <property type="entry name" value="Cyt_c_oxidase_su6B"/>
</dbReference>
<reference evidence="6" key="2">
    <citation type="submission" date="2025-08" db="UniProtKB">
        <authorList>
            <consortium name="Ensembl"/>
        </authorList>
    </citation>
    <scope>IDENTIFICATION</scope>
</reference>
<dbReference type="PANTHER" id="PTHR11387">
    <property type="entry name" value="CYTOCHROME C OXIDASE SUBUNIT 6B"/>
    <property type="match status" value="1"/>
</dbReference>
<dbReference type="Gene3D" id="1.10.10.140">
    <property type="entry name" value="Cytochrome c oxidase, subunit VIb"/>
    <property type="match status" value="1"/>
</dbReference>
<protein>
    <recommendedName>
        <fullName evidence="4">Cytochrome c oxidase subunit 6B1</fullName>
    </recommendedName>
    <alternativeName>
        <fullName evidence="5">Cytochrome c oxidase subunit VIb isoform 1</fullName>
    </alternativeName>
</protein>
<dbReference type="GeneTree" id="ENSGT00940000156204"/>
<evidence type="ECO:0000256" key="1">
    <source>
        <dbReference type="ARBA" id="ARBA00004173"/>
    </source>
</evidence>
<dbReference type="InterPro" id="IPR048280">
    <property type="entry name" value="COX6B-like"/>
</dbReference>
<dbReference type="Proteomes" id="UP000001646">
    <property type="component" value="Unplaced"/>
</dbReference>
<evidence type="ECO:0000313" key="7">
    <source>
        <dbReference type="Proteomes" id="UP000001646"/>
    </source>
</evidence>
<evidence type="ECO:0000313" key="6">
    <source>
        <dbReference type="Ensembl" id="ENSACAP00000033286.1"/>
    </source>
</evidence>
<dbReference type="CDD" id="cd00926">
    <property type="entry name" value="Cyt_c_Oxidase_VIb"/>
    <property type="match status" value="1"/>
</dbReference>
<organism evidence="6 7">
    <name type="scientific">Anolis carolinensis</name>
    <name type="common">Green anole</name>
    <name type="synonym">American chameleon</name>
    <dbReference type="NCBI Taxonomy" id="28377"/>
    <lineage>
        <taxon>Eukaryota</taxon>
        <taxon>Metazoa</taxon>
        <taxon>Chordata</taxon>
        <taxon>Craniata</taxon>
        <taxon>Vertebrata</taxon>
        <taxon>Euteleostomi</taxon>
        <taxon>Lepidosauria</taxon>
        <taxon>Squamata</taxon>
        <taxon>Bifurcata</taxon>
        <taxon>Unidentata</taxon>
        <taxon>Episquamata</taxon>
        <taxon>Toxicofera</taxon>
        <taxon>Iguania</taxon>
        <taxon>Dactyloidae</taxon>
        <taxon>Anolis</taxon>
    </lineage>
</organism>
<proteinExistence type="predicted"/>
<dbReference type="GO" id="GO:0005739">
    <property type="term" value="C:mitochondrion"/>
    <property type="evidence" value="ECO:0000318"/>
    <property type="project" value="GO_Central"/>
</dbReference>
<accession>A0A803TDJ6</accession>
<dbReference type="FunFam" id="1.10.10.140:FF:000001">
    <property type="entry name" value="Cytochrome c oxidase subunit 6B1"/>
    <property type="match status" value="1"/>
</dbReference>
<evidence type="ECO:0000256" key="3">
    <source>
        <dbReference type="ARBA" id="ARBA00023157"/>
    </source>
</evidence>
<dbReference type="GO" id="GO:0045277">
    <property type="term" value="C:respiratory chain complex IV"/>
    <property type="evidence" value="ECO:0007669"/>
    <property type="project" value="InterPro"/>
</dbReference>
<evidence type="ECO:0000256" key="5">
    <source>
        <dbReference type="ARBA" id="ARBA00042114"/>
    </source>
</evidence>
<keyword evidence="2" id="KW-0496">Mitochondrion</keyword>
<reference evidence="6" key="3">
    <citation type="submission" date="2025-09" db="UniProtKB">
        <authorList>
            <consortium name="Ensembl"/>
        </authorList>
    </citation>
    <scope>IDENTIFICATION</scope>
</reference>
<keyword evidence="7" id="KW-1185">Reference proteome</keyword>
<dbReference type="Pfam" id="PF02297">
    <property type="entry name" value="COX6B"/>
    <property type="match status" value="1"/>
</dbReference>
<dbReference type="InterPro" id="IPR036549">
    <property type="entry name" value="CX6/COA6-like_sf"/>
</dbReference>
<reference evidence="6" key="1">
    <citation type="submission" date="2009-12" db="EMBL/GenBank/DDBJ databases">
        <title>The Genome Sequence of Anolis carolinensis (Green Anole Lizard).</title>
        <authorList>
            <consortium name="The Genome Sequencing Platform"/>
            <person name="Di Palma F."/>
            <person name="Alfoldi J."/>
            <person name="Heiman D."/>
            <person name="Young S."/>
            <person name="Grabherr M."/>
            <person name="Johnson J."/>
            <person name="Lander E.S."/>
            <person name="Lindblad-Toh K."/>
        </authorList>
    </citation>
    <scope>NUCLEOTIDE SEQUENCE [LARGE SCALE GENOMIC DNA]</scope>
    <source>
        <strain evidence="6">JBL SC #1</strain>
    </source>
</reference>